<evidence type="ECO:0000256" key="1">
    <source>
        <dbReference type="SAM" id="MobiDB-lite"/>
    </source>
</evidence>
<name>A0ABR2V520_9PEZI</name>
<feature type="region of interest" description="Disordered" evidence="1">
    <location>
        <begin position="1"/>
        <end position="568"/>
    </location>
</feature>
<sequence>MATAYATSGNPVESGMAGIGGMDMDMNEPRRRHLSIPVPISIEAPTDDHDSYSNSQPSPRSGPPPNPHFVFPARSLPSSAPSSFSRATGQRSRSVADSLDNNSKTGSLGPSSARTRRSVALPAFSFNPGAGQDTDGTASDRPQDTLALPEFSFNPAGTSSNNDSLMSPPLSPGSPASPRTVPNRGGHKRGGSEFVGGKLKEGESITLMNASPTKPESGFASPSLAPVDSSARRGRHQHRRSAAISSHDLSMILKPPSSPNPSRGSSAPSSPADFEGKVKLFPESTEEPAKESPKAKVDDHKEVSEGVESTASSAQPSPGTKPTRAKVGFSDTLEYIPRPLSMVSTDTSSTVTGHPGHSVSGSISSIISLSNSMVTDREKHEIPPSPVFGKKSCDSRPSTAGAVLERTPSLLASFPVEEPPSSPRRRNSIPLLPGITSEGPSSPALPSPTRMPKRWSFFGLEPFASSSLPQKQRPHSSSSSETATKPMEAPIALCESDLERDVETEAQSSKKSSSKKKRQKKVKSWAGSILTRKTKPRSIKAKSGRRRSQTPPPQAGLDDDMYEDEIDMSGPLTAPMVMVTQSSSMVATSPTKPRRKSEDDASFPMIDLDAALGPFNTPTGRDPAWDAAQSTGAATPKRRLHSAAGLRGFSGPGMHYHRRAESAPEMPPFEARFGIHRFGSSSTMADVFEEDEEDEDEEDSGTESPSQDSTQDTSATTGLCIESRSMSDDSAATPTQEIDFARTNSNGSIPQPPSIKRKGSGSSLDLQPPGSRVRTETSVSSLHEEIIDEEAPATFTAVDQERIYETVHESGPVAPSPRRITAGKDLAPVEIHPINLPGPMAGISPYSMSHSSSFPSPRSPMSYDAHRVSTAPSSVTEENNFQSLLMGEPGPEVVRISVDVPSLTDSTSTMTRESNFPGVRPRNMPFHDQRPASFTSTAFGRRRSSLASLSRLISTSHGERSKLSMEVPIDGEHDKKAKVSTAKRLSRMMQFWKPKESAAS</sequence>
<dbReference type="EMBL" id="JARVKF010000168">
    <property type="protein sequence ID" value="KAK9421616.1"/>
    <property type="molecule type" value="Genomic_DNA"/>
</dbReference>
<feature type="compositionally biased region" description="Low complexity" evidence="1">
    <location>
        <begin position="341"/>
        <end position="372"/>
    </location>
</feature>
<feature type="compositionally biased region" description="Polar residues" evidence="1">
    <location>
        <begin position="728"/>
        <end position="749"/>
    </location>
</feature>
<gene>
    <name evidence="2" type="ORF">SUNI508_05546</name>
</gene>
<feature type="compositionally biased region" description="Low complexity" evidence="1">
    <location>
        <begin position="71"/>
        <end position="87"/>
    </location>
</feature>
<evidence type="ECO:0000313" key="2">
    <source>
        <dbReference type="EMBL" id="KAK9421616.1"/>
    </source>
</evidence>
<feature type="compositionally biased region" description="Polar residues" evidence="1">
    <location>
        <begin position="88"/>
        <end position="113"/>
    </location>
</feature>
<organism evidence="2 3">
    <name type="scientific">Seiridium unicorne</name>
    <dbReference type="NCBI Taxonomy" id="138068"/>
    <lineage>
        <taxon>Eukaryota</taxon>
        <taxon>Fungi</taxon>
        <taxon>Dikarya</taxon>
        <taxon>Ascomycota</taxon>
        <taxon>Pezizomycotina</taxon>
        <taxon>Sordariomycetes</taxon>
        <taxon>Xylariomycetidae</taxon>
        <taxon>Amphisphaeriales</taxon>
        <taxon>Sporocadaceae</taxon>
        <taxon>Seiridium</taxon>
    </lineage>
</organism>
<protein>
    <recommendedName>
        <fullName evidence="4">Cell wall proline rich protein</fullName>
    </recommendedName>
</protein>
<keyword evidence="3" id="KW-1185">Reference proteome</keyword>
<reference evidence="2 3" key="1">
    <citation type="journal article" date="2024" name="J. Plant Pathol.">
        <title>Sequence and assembly of the genome of Seiridium unicorne, isolate CBS 538.82, causal agent of cypress canker disease.</title>
        <authorList>
            <person name="Scali E."/>
            <person name="Rocca G.D."/>
            <person name="Danti R."/>
            <person name="Garbelotto M."/>
            <person name="Barberini S."/>
            <person name="Baroncelli R."/>
            <person name="Emiliani G."/>
        </authorList>
    </citation>
    <scope>NUCLEOTIDE SEQUENCE [LARGE SCALE GENOMIC DNA]</scope>
    <source>
        <strain evidence="2 3">BM-138-508</strain>
    </source>
</reference>
<feature type="compositionally biased region" description="Acidic residues" evidence="1">
    <location>
        <begin position="687"/>
        <end position="701"/>
    </location>
</feature>
<feature type="region of interest" description="Disordered" evidence="1">
    <location>
        <begin position="904"/>
        <end position="928"/>
    </location>
</feature>
<evidence type="ECO:0000313" key="3">
    <source>
        <dbReference type="Proteomes" id="UP001408356"/>
    </source>
</evidence>
<feature type="compositionally biased region" description="Polar residues" evidence="1">
    <location>
        <begin position="307"/>
        <end position="320"/>
    </location>
</feature>
<feature type="compositionally biased region" description="Basic residues" evidence="1">
    <location>
        <begin position="232"/>
        <end position="241"/>
    </location>
</feature>
<comment type="caution">
    <text evidence="2">The sequence shown here is derived from an EMBL/GenBank/DDBJ whole genome shotgun (WGS) entry which is preliminary data.</text>
</comment>
<feature type="compositionally biased region" description="Acidic residues" evidence="1">
    <location>
        <begin position="557"/>
        <end position="567"/>
    </location>
</feature>
<feature type="compositionally biased region" description="Basic residues" evidence="1">
    <location>
        <begin position="512"/>
        <end position="523"/>
    </location>
</feature>
<proteinExistence type="predicted"/>
<feature type="compositionally biased region" description="Low complexity" evidence="1">
    <location>
        <begin position="704"/>
        <end position="717"/>
    </location>
</feature>
<feature type="compositionally biased region" description="Polar residues" evidence="1">
    <location>
        <begin position="464"/>
        <end position="483"/>
    </location>
</feature>
<accession>A0ABR2V520</accession>
<feature type="compositionally biased region" description="Low complexity" evidence="1">
    <location>
        <begin position="164"/>
        <end position="178"/>
    </location>
</feature>
<feature type="region of interest" description="Disordered" evidence="1">
    <location>
        <begin position="609"/>
        <end position="792"/>
    </location>
</feature>
<feature type="compositionally biased region" description="Polar residues" evidence="1">
    <location>
        <begin position="1"/>
        <end position="11"/>
    </location>
</feature>
<feature type="compositionally biased region" description="Low complexity" evidence="1">
    <location>
        <begin position="260"/>
        <end position="271"/>
    </location>
</feature>
<feature type="compositionally biased region" description="Polar residues" evidence="1">
    <location>
        <begin position="904"/>
        <end position="914"/>
    </location>
</feature>
<evidence type="ECO:0008006" key="4">
    <source>
        <dbReference type="Google" id="ProtNLM"/>
    </source>
</evidence>
<feature type="compositionally biased region" description="Basic and acidic residues" evidence="1">
    <location>
        <begin position="287"/>
        <end position="304"/>
    </location>
</feature>
<dbReference type="Proteomes" id="UP001408356">
    <property type="component" value="Unassembled WGS sequence"/>
</dbReference>
<feature type="compositionally biased region" description="Basic residues" evidence="1">
    <location>
        <begin position="532"/>
        <end position="548"/>
    </location>
</feature>